<dbReference type="HOGENOM" id="CLU_1506149_0_0_1"/>
<reference evidence="1" key="2">
    <citation type="submission" date="2024-10" db="UniProtKB">
        <authorList>
            <consortium name="EnsemblProtists"/>
        </authorList>
    </citation>
    <scope>IDENTIFICATION</scope>
</reference>
<evidence type="ECO:0000313" key="2">
    <source>
        <dbReference type="Proteomes" id="UP000013827"/>
    </source>
</evidence>
<dbReference type="EnsemblProtists" id="EOD08897">
    <property type="protein sequence ID" value="EOD08897"/>
    <property type="gene ID" value="EMIHUDRAFT_446309"/>
</dbReference>
<name>A0A0D3KBG6_EMIH1</name>
<accession>A0A0D3KBG6</accession>
<dbReference type="AlphaFoldDB" id="A0A0D3KBG6"/>
<dbReference type="KEGG" id="ehx:EMIHUDRAFT_446309"/>
<dbReference type="RefSeq" id="XP_005761326.1">
    <property type="nucleotide sequence ID" value="XM_005761269.1"/>
</dbReference>
<dbReference type="GeneID" id="17255048"/>
<evidence type="ECO:0000313" key="1">
    <source>
        <dbReference type="EnsemblProtists" id="EOD33101"/>
    </source>
</evidence>
<organism evidence="1 2">
    <name type="scientific">Emiliania huxleyi (strain CCMP1516)</name>
    <dbReference type="NCBI Taxonomy" id="280463"/>
    <lineage>
        <taxon>Eukaryota</taxon>
        <taxon>Haptista</taxon>
        <taxon>Haptophyta</taxon>
        <taxon>Prymnesiophyceae</taxon>
        <taxon>Isochrysidales</taxon>
        <taxon>Noelaerhabdaceae</taxon>
        <taxon>Emiliania</taxon>
    </lineage>
</organism>
<proteinExistence type="predicted"/>
<dbReference type="RefSeq" id="XP_005785530.1">
    <property type="nucleotide sequence ID" value="XM_005785473.1"/>
</dbReference>
<dbReference type="KEGG" id="ehx:EMIHUDRAFT_434011"/>
<dbReference type="Proteomes" id="UP000013827">
    <property type="component" value="Unassembled WGS sequence"/>
</dbReference>
<keyword evidence="2" id="KW-1185">Reference proteome</keyword>
<sequence length="179" mass="19263">MVAMFFCDVDRALRELSVGRARSPSLGLQLLPVGLGAAVRHSNAVFVPGRDELVAAQEAQLAAPSEAAAMLAEAGLPSPVARWDEEHIPLFSCMRLVRRRPDGTRFSPLFMSSEDAKEAIAAAARSSAAAQGGSDLQMDCTSLPKLLALPLPARRRFRVVPPTRSMLYLQGQGRQVTPK</sequence>
<dbReference type="PaxDb" id="2903-EOD08897"/>
<dbReference type="GeneID" id="17278371"/>
<protein>
    <submittedName>
        <fullName evidence="1">Uncharacterized protein</fullName>
    </submittedName>
</protein>
<dbReference type="EnsemblProtists" id="EOD33101">
    <property type="protein sequence ID" value="EOD33101"/>
    <property type="gene ID" value="EMIHUDRAFT_434011"/>
</dbReference>
<reference evidence="2" key="1">
    <citation type="journal article" date="2013" name="Nature">
        <title>Pan genome of the phytoplankton Emiliania underpins its global distribution.</title>
        <authorList>
            <person name="Read B.A."/>
            <person name="Kegel J."/>
            <person name="Klute M.J."/>
            <person name="Kuo A."/>
            <person name="Lefebvre S.C."/>
            <person name="Maumus F."/>
            <person name="Mayer C."/>
            <person name="Miller J."/>
            <person name="Monier A."/>
            <person name="Salamov A."/>
            <person name="Young J."/>
            <person name="Aguilar M."/>
            <person name="Claverie J.M."/>
            <person name="Frickenhaus S."/>
            <person name="Gonzalez K."/>
            <person name="Herman E.K."/>
            <person name="Lin Y.C."/>
            <person name="Napier J."/>
            <person name="Ogata H."/>
            <person name="Sarno A.F."/>
            <person name="Shmutz J."/>
            <person name="Schroeder D."/>
            <person name="de Vargas C."/>
            <person name="Verret F."/>
            <person name="von Dassow P."/>
            <person name="Valentin K."/>
            <person name="Van de Peer Y."/>
            <person name="Wheeler G."/>
            <person name="Dacks J.B."/>
            <person name="Delwiche C.F."/>
            <person name="Dyhrman S.T."/>
            <person name="Glockner G."/>
            <person name="John U."/>
            <person name="Richards T."/>
            <person name="Worden A.Z."/>
            <person name="Zhang X."/>
            <person name="Grigoriev I.V."/>
            <person name="Allen A.E."/>
            <person name="Bidle K."/>
            <person name="Borodovsky M."/>
            <person name="Bowler C."/>
            <person name="Brownlee C."/>
            <person name="Cock J.M."/>
            <person name="Elias M."/>
            <person name="Gladyshev V.N."/>
            <person name="Groth M."/>
            <person name="Guda C."/>
            <person name="Hadaegh A."/>
            <person name="Iglesias-Rodriguez M.D."/>
            <person name="Jenkins J."/>
            <person name="Jones B.M."/>
            <person name="Lawson T."/>
            <person name="Leese F."/>
            <person name="Lindquist E."/>
            <person name="Lobanov A."/>
            <person name="Lomsadze A."/>
            <person name="Malik S.B."/>
            <person name="Marsh M.E."/>
            <person name="Mackinder L."/>
            <person name="Mock T."/>
            <person name="Mueller-Roeber B."/>
            <person name="Pagarete A."/>
            <person name="Parker M."/>
            <person name="Probert I."/>
            <person name="Quesneville H."/>
            <person name="Raines C."/>
            <person name="Rensing S.A."/>
            <person name="Riano-Pachon D.M."/>
            <person name="Richier S."/>
            <person name="Rokitta S."/>
            <person name="Shiraiwa Y."/>
            <person name="Soanes D.M."/>
            <person name="van der Giezen M."/>
            <person name="Wahlund T.M."/>
            <person name="Williams B."/>
            <person name="Wilson W."/>
            <person name="Wolfe G."/>
            <person name="Wurch L.L."/>
        </authorList>
    </citation>
    <scope>NUCLEOTIDE SEQUENCE</scope>
</reference>